<dbReference type="PROSITE" id="PS51257">
    <property type="entry name" value="PROKAR_LIPOPROTEIN"/>
    <property type="match status" value="1"/>
</dbReference>
<organism evidence="2 3">
    <name type="scientific">Marinobacter adhaerens (strain DSM 23420 / HP15)</name>
    <dbReference type="NCBI Taxonomy" id="225937"/>
    <lineage>
        <taxon>Bacteria</taxon>
        <taxon>Pseudomonadati</taxon>
        <taxon>Pseudomonadota</taxon>
        <taxon>Gammaproteobacteria</taxon>
        <taxon>Pseudomonadales</taxon>
        <taxon>Marinobacteraceae</taxon>
        <taxon>Marinobacter</taxon>
    </lineage>
</organism>
<protein>
    <submittedName>
        <fullName evidence="2">Uncharacterized protein</fullName>
    </submittedName>
</protein>
<dbReference type="Proteomes" id="UP000007077">
    <property type="component" value="Plasmid pHP-187"/>
</dbReference>
<dbReference type="InterPro" id="IPR050261">
    <property type="entry name" value="FrsA_esterase"/>
</dbReference>
<feature type="compositionally biased region" description="Low complexity" evidence="1">
    <location>
        <begin position="21"/>
        <end position="30"/>
    </location>
</feature>
<name>E4PS85_MARAH</name>
<dbReference type="SUPFAM" id="SSF53474">
    <property type="entry name" value="alpha/beta-Hydrolases"/>
    <property type="match status" value="1"/>
</dbReference>
<dbReference type="HOGENOM" id="CLU_495028_0_0_6"/>
<evidence type="ECO:0000313" key="3">
    <source>
        <dbReference type="Proteomes" id="UP000007077"/>
    </source>
</evidence>
<reference evidence="3" key="2">
    <citation type="submission" date="2010-02" db="EMBL/GenBank/DDBJ databases">
        <title>Complete genome sequence of Marinobacter adhaerens type strain (HP15).</title>
        <authorList>
            <person name="Gaerdes A.A.M."/>
            <person name="Kaeppel E."/>
            <person name="Shezad A."/>
            <person name="Seebah S."/>
            <person name="Teeling H."/>
            <person name="Yarza P."/>
            <person name="Gloeckner F.O."/>
            <person name="Ullrich M.S."/>
        </authorList>
    </citation>
    <scope>NUCLEOTIDE SEQUENCE [LARGE SCALE GENOMIC DNA]</scope>
    <source>
        <strain evidence="3">DSM 23420 / HP15</strain>
        <plasmid evidence="3">Plasmid pHP-187</plasmid>
    </source>
</reference>
<dbReference type="PANTHER" id="PTHR22946">
    <property type="entry name" value="DIENELACTONE HYDROLASE DOMAIN-CONTAINING PROTEIN-RELATED"/>
    <property type="match status" value="1"/>
</dbReference>
<evidence type="ECO:0000313" key="2">
    <source>
        <dbReference type="EMBL" id="ADQ00120.1"/>
    </source>
</evidence>
<reference evidence="2 3" key="1">
    <citation type="journal article" date="2010" name="Stand. Genomic Sci.">
        <title>Complete genome sequence of Marinobacter adhaerens type strain (HP15), a diatom-interacting marine microorganism.</title>
        <authorList>
            <person name="Gardes A."/>
            <person name="Kaeppel E."/>
            <person name="Shehzad A."/>
            <person name="Seebah S."/>
            <person name="Teeling H."/>
            <person name="Yarza P."/>
            <person name="Glockner F.O."/>
            <person name="Grossart H.P."/>
            <person name="Ullrich M.S."/>
        </authorList>
    </citation>
    <scope>NUCLEOTIDE SEQUENCE [LARGE SCALE GENOMIC DNA]</scope>
    <source>
        <strain evidence="3">DSM 23420 / HP15</strain>
        <plasmid evidence="3">Plasmid pHP-187</plasmid>
    </source>
</reference>
<evidence type="ECO:0000256" key="1">
    <source>
        <dbReference type="SAM" id="MobiDB-lite"/>
    </source>
</evidence>
<dbReference type="KEGG" id="mad:HP15_p187g123"/>
<dbReference type="Gene3D" id="3.40.50.1820">
    <property type="entry name" value="alpha/beta hydrolase"/>
    <property type="match status" value="1"/>
</dbReference>
<dbReference type="AlphaFoldDB" id="E4PS85"/>
<proteinExistence type="predicted"/>
<keyword evidence="2" id="KW-0614">Plasmid</keyword>
<accession>E4PS85</accession>
<sequence length="550" mass="59885">MKIWLVLVVLFGIAGCGGSESSGETTNNESDATEPVIGEKEPETERPQSNRLLPTTPVDLDIRCDNAPAGSKVWTECETTNFARTLEAPVEQLLTPFLRRFVDQSLINLGEFAERSIADPSWLLSLSLNESLFPLSLTLNSPVTPLCATYGLPCTGDPFRYREAEGPDGRLFYETEADVTDVVFYDRQCARLSGKMWIPKGASANNKVPTIVITNGSVQAPQTAYTWAAQELVRAGYAVLTYDPRGQGRSDLFTPLLQQGGNLNPRVFWEGQVDAIDFFRSTPDKPYPHQESCEESGAASALAFNPEWFRFDHSRLGIAGHSLGAIGVSVVQGYGASGAEPWPGLIDEENPVDAVVAWDSLITPSGDGLTTASNLQLPAPLYDVLLLAITQGTLPNFAPRVPAMSFFADYGFAPLPYLTPPDPEGGKVAFNAWRSAGVPVYALGFQGTTHFDFSLLPLFPASSWCPDVAAKACVGGWGRPSITHYTVAWFDRWLKEPEEAGYANADFRLIDDARIGGADRMSFHYQSARSYPDRSGVQQECGNIRAGCLE</sequence>
<dbReference type="EMBL" id="CP001980">
    <property type="protein sequence ID" value="ADQ00120.1"/>
    <property type="molecule type" value="Genomic_DNA"/>
</dbReference>
<dbReference type="RefSeq" id="WP_014579409.1">
    <property type="nucleotide sequence ID" value="NC_017507.1"/>
</dbReference>
<feature type="region of interest" description="Disordered" evidence="1">
    <location>
        <begin position="19"/>
        <end position="53"/>
    </location>
</feature>
<dbReference type="InterPro" id="IPR029058">
    <property type="entry name" value="AB_hydrolase_fold"/>
</dbReference>
<gene>
    <name evidence="2" type="ordered locus">HP15_p187g123</name>
</gene>
<feature type="compositionally biased region" description="Basic and acidic residues" evidence="1">
    <location>
        <begin position="37"/>
        <end position="48"/>
    </location>
</feature>
<geneLocation type="plasmid" evidence="2 3">
    <name>pHP-187</name>
</geneLocation>
<dbReference type="PATRIC" id="fig|225937.3.peg.4344"/>